<proteinExistence type="predicted"/>
<evidence type="ECO:0000313" key="1">
    <source>
        <dbReference type="EMBL" id="JAD83012.1"/>
    </source>
</evidence>
<accession>A0A0A9DGX2</accession>
<protein>
    <submittedName>
        <fullName evidence="1">Uncharacterized protein</fullName>
    </submittedName>
</protein>
<reference evidence="1" key="1">
    <citation type="submission" date="2014-09" db="EMBL/GenBank/DDBJ databases">
        <authorList>
            <person name="Magalhaes I.L.F."/>
            <person name="Oliveira U."/>
            <person name="Santos F.R."/>
            <person name="Vidigal T.H.D.A."/>
            <person name="Brescovit A.D."/>
            <person name="Santos A.J."/>
        </authorList>
    </citation>
    <scope>NUCLEOTIDE SEQUENCE</scope>
    <source>
        <tissue evidence="1">Shoot tissue taken approximately 20 cm above the soil surface</tissue>
    </source>
</reference>
<name>A0A0A9DGX2_ARUDO</name>
<dbReference type="EMBL" id="GBRH01214883">
    <property type="protein sequence ID" value="JAD83012.1"/>
    <property type="molecule type" value="Transcribed_RNA"/>
</dbReference>
<sequence>MEITGTTVALCHCQKPEHGRSSPSPRCDLWVSRRDAQKFQETLGAALVEPSSFRPRAGTCKFSCPC</sequence>
<dbReference type="AlphaFoldDB" id="A0A0A9DGX2"/>
<organism evidence="1">
    <name type="scientific">Arundo donax</name>
    <name type="common">Giant reed</name>
    <name type="synonym">Donax arundinaceus</name>
    <dbReference type="NCBI Taxonomy" id="35708"/>
    <lineage>
        <taxon>Eukaryota</taxon>
        <taxon>Viridiplantae</taxon>
        <taxon>Streptophyta</taxon>
        <taxon>Embryophyta</taxon>
        <taxon>Tracheophyta</taxon>
        <taxon>Spermatophyta</taxon>
        <taxon>Magnoliopsida</taxon>
        <taxon>Liliopsida</taxon>
        <taxon>Poales</taxon>
        <taxon>Poaceae</taxon>
        <taxon>PACMAD clade</taxon>
        <taxon>Arundinoideae</taxon>
        <taxon>Arundineae</taxon>
        <taxon>Arundo</taxon>
    </lineage>
</organism>
<reference evidence="1" key="2">
    <citation type="journal article" date="2015" name="Data Brief">
        <title>Shoot transcriptome of the giant reed, Arundo donax.</title>
        <authorList>
            <person name="Barrero R.A."/>
            <person name="Guerrero F.D."/>
            <person name="Moolhuijzen P."/>
            <person name="Goolsby J.A."/>
            <person name="Tidwell J."/>
            <person name="Bellgard S.E."/>
            <person name="Bellgard M.I."/>
        </authorList>
    </citation>
    <scope>NUCLEOTIDE SEQUENCE</scope>
    <source>
        <tissue evidence="1">Shoot tissue taken approximately 20 cm above the soil surface</tissue>
    </source>
</reference>